<keyword evidence="3" id="KW-0472">Membrane</keyword>
<dbReference type="Pfam" id="PF00329">
    <property type="entry name" value="Complex1_30kDa"/>
    <property type="match status" value="1"/>
</dbReference>
<comment type="caution">
    <text evidence="5">The sequence shown here is derived from an EMBL/GenBank/DDBJ whole genome shotgun (WGS) entry which is preliminary data.</text>
</comment>
<feature type="domain" description="NADH:ubiquinone oxidoreductase 30kDa subunit" evidence="4">
    <location>
        <begin position="71"/>
        <end position="191"/>
    </location>
</feature>
<evidence type="ECO:0000313" key="5">
    <source>
        <dbReference type="EMBL" id="TDH63876.1"/>
    </source>
</evidence>
<dbReference type="EMBL" id="SMSJ01000003">
    <property type="protein sequence ID" value="TDH63876.1"/>
    <property type="molecule type" value="Genomic_DNA"/>
</dbReference>
<dbReference type="Proteomes" id="UP000295096">
    <property type="component" value="Unassembled WGS sequence"/>
</dbReference>
<comment type="catalytic activity">
    <reaction evidence="3">
        <text>a quinone + NADH + 5 H(+)(in) = a quinol + NAD(+) + 4 H(+)(out)</text>
        <dbReference type="Rhea" id="RHEA:57888"/>
        <dbReference type="ChEBI" id="CHEBI:15378"/>
        <dbReference type="ChEBI" id="CHEBI:24646"/>
        <dbReference type="ChEBI" id="CHEBI:57540"/>
        <dbReference type="ChEBI" id="CHEBI:57945"/>
        <dbReference type="ChEBI" id="CHEBI:132124"/>
    </reaction>
</comment>
<name>A0A4R5QKW9_9PROT</name>
<evidence type="ECO:0000256" key="2">
    <source>
        <dbReference type="ARBA" id="ARBA00022448"/>
    </source>
</evidence>
<keyword evidence="3" id="KW-0874">Quinone</keyword>
<evidence type="ECO:0000256" key="3">
    <source>
        <dbReference type="HAMAP-Rule" id="MF_01357"/>
    </source>
</evidence>
<comment type="similarity">
    <text evidence="1 3">Belongs to the complex I 30 kDa subunit family.</text>
</comment>
<reference evidence="5 6" key="1">
    <citation type="journal article" date="2016" name="J. Microbiol.">
        <title>Dankookia rubra gen. nov., sp. nov., an alphaproteobacterium isolated from sediment of a shallow stream.</title>
        <authorList>
            <person name="Kim W.H."/>
            <person name="Kim D.H."/>
            <person name="Kang K."/>
            <person name="Ahn T.Y."/>
        </authorList>
    </citation>
    <scope>NUCLEOTIDE SEQUENCE [LARGE SCALE GENOMIC DNA]</scope>
    <source>
        <strain evidence="5 6">JCM30602</strain>
    </source>
</reference>
<dbReference type="GO" id="GO:0008137">
    <property type="term" value="F:NADH dehydrogenase (ubiquinone) activity"/>
    <property type="evidence" value="ECO:0007669"/>
    <property type="project" value="InterPro"/>
</dbReference>
<dbReference type="NCBIfam" id="NF004733">
    <property type="entry name" value="PRK06074.1-5"/>
    <property type="match status" value="1"/>
</dbReference>
<organism evidence="5 6">
    <name type="scientific">Dankookia rubra</name>
    <dbReference type="NCBI Taxonomy" id="1442381"/>
    <lineage>
        <taxon>Bacteria</taxon>
        <taxon>Pseudomonadati</taxon>
        <taxon>Pseudomonadota</taxon>
        <taxon>Alphaproteobacteria</taxon>
        <taxon>Acetobacterales</taxon>
        <taxon>Roseomonadaceae</taxon>
        <taxon>Dankookia</taxon>
    </lineage>
</organism>
<keyword evidence="3" id="KW-0830">Ubiquinone</keyword>
<protein>
    <recommendedName>
        <fullName evidence="3">NADH-quinone oxidoreductase subunit C</fullName>
        <ecNumber evidence="3">7.1.1.-</ecNumber>
    </recommendedName>
    <alternativeName>
        <fullName evidence="3">NADH dehydrogenase I subunit C</fullName>
    </alternativeName>
    <alternativeName>
        <fullName evidence="3">NDH-1 subunit C</fullName>
    </alternativeName>
</protein>
<evidence type="ECO:0000313" key="6">
    <source>
        <dbReference type="Proteomes" id="UP000295096"/>
    </source>
</evidence>
<gene>
    <name evidence="3" type="primary">nuoC</name>
    <name evidence="5" type="ORF">E2C06_03295</name>
</gene>
<dbReference type="EC" id="7.1.1.-" evidence="3"/>
<dbReference type="OrthoDB" id="9803286at2"/>
<dbReference type="InterPro" id="IPR037232">
    <property type="entry name" value="NADH_quin_OxRdtase_su_C/D-like"/>
</dbReference>
<comment type="function">
    <text evidence="3">NDH-1 shuttles electrons from NADH, via FMN and iron-sulfur (Fe-S) centers, to quinones in the respiratory chain. The immediate electron acceptor for the enzyme in this species is believed to be ubiquinone. Couples the redox reaction to proton translocation (for every two electrons transferred, four hydrogen ions are translocated across the cytoplasmic membrane), and thus conserves the redox energy in a proton gradient.</text>
</comment>
<keyword evidence="2 3" id="KW-0813">Transport</keyword>
<dbReference type="PANTHER" id="PTHR10884:SF14">
    <property type="entry name" value="NADH DEHYDROGENASE [UBIQUINONE] IRON-SULFUR PROTEIN 3, MITOCHONDRIAL"/>
    <property type="match status" value="1"/>
</dbReference>
<evidence type="ECO:0000256" key="1">
    <source>
        <dbReference type="ARBA" id="ARBA00007569"/>
    </source>
</evidence>
<dbReference type="NCBIfam" id="TIGR01961">
    <property type="entry name" value="NuoC_fam"/>
    <property type="match status" value="1"/>
</dbReference>
<dbReference type="HAMAP" id="MF_01357">
    <property type="entry name" value="NDH1_NuoC"/>
    <property type="match status" value="1"/>
</dbReference>
<dbReference type="InterPro" id="IPR001268">
    <property type="entry name" value="NADH_UbQ_OxRdtase_30kDa_su"/>
</dbReference>
<keyword evidence="3" id="KW-1003">Cell membrane</keyword>
<keyword evidence="6" id="KW-1185">Reference proteome</keyword>
<dbReference type="InterPro" id="IPR010218">
    <property type="entry name" value="NADH_DH_suC"/>
</dbReference>
<dbReference type="GO" id="GO:0048038">
    <property type="term" value="F:quinone binding"/>
    <property type="evidence" value="ECO:0007669"/>
    <property type="project" value="UniProtKB-KW"/>
</dbReference>
<dbReference type="AlphaFoldDB" id="A0A4R5QKW9"/>
<comment type="subunit">
    <text evidence="3">NDH-1 is composed of 14 different subunits. Subunits NuoB, C, D, E, F, and G constitute the peripheral sector of the complex.</text>
</comment>
<keyword evidence="5" id="KW-0560">Oxidoreductase</keyword>
<dbReference type="GO" id="GO:0050136">
    <property type="term" value="F:NADH dehydrogenase (quinone) (non-electrogenic) activity"/>
    <property type="evidence" value="ECO:0007669"/>
    <property type="project" value="UniProtKB-UniRule"/>
</dbReference>
<dbReference type="PANTHER" id="PTHR10884">
    <property type="entry name" value="NADH DEHYDROGENASE UBIQUINONE IRON-SULFUR PROTEIN 3"/>
    <property type="match status" value="1"/>
</dbReference>
<evidence type="ECO:0000259" key="4">
    <source>
        <dbReference type="Pfam" id="PF00329"/>
    </source>
</evidence>
<keyword evidence="3" id="KW-0520">NAD</keyword>
<keyword evidence="3" id="KW-1278">Translocase</keyword>
<dbReference type="GO" id="GO:0005886">
    <property type="term" value="C:plasma membrane"/>
    <property type="evidence" value="ECO:0007669"/>
    <property type="project" value="UniProtKB-SubCell"/>
</dbReference>
<dbReference type="SUPFAM" id="SSF143243">
    <property type="entry name" value="Nqo5-like"/>
    <property type="match status" value="1"/>
</dbReference>
<dbReference type="Gene3D" id="3.30.460.80">
    <property type="entry name" value="NADH:ubiquinone oxidoreductase, 30kDa subunit"/>
    <property type="match status" value="1"/>
</dbReference>
<accession>A0A4R5QKW9</accession>
<comment type="subcellular location">
    <subcellularLocation>
        <location evidence="3">Cell membrane</location>
        <topology evidence="3">Peripheral membrane protein</topology>
        <orientation evidence="3">Cytoplasmic side</orientation>
    </subcellularLocation>
</comment>
<sequence>MSRAARRRLKASSTASCSCRRRSGGRGPSCVADTIDKGAALLALGEAARAALPQGCVEAVEVERGAELVLRVRRDGLLEAMTLLRDGEGFAFEQLMDLCGTDWPERPERFDVVYNLLSLSLNQRVRVVVGTDAATPVPSVAAIWPVATWYEREAWDMYGIVFEGQTDLRRLLTDYGFEGHPLRKDFPLTGYVEVRYDEERKQVVYEPVKLTQDFRNFDFLSPWEAMTTLPGDEKVHLNRIEGPKAKGGEA</sequence>
<proteinExistence type="inferred from homology"/>